<dbReference type="GO" id="GO:0005975">
    <property type="term" value="P:carbohydrate metabolic process"/>
    <property type="evidence" value="ECO:0007669"/>
    <property type="project" value="InterPro"/>
</dbReference>
<dbReference type="PROSITE" id="PS00502">
    <property type="entry name" value="POLYGALACTURONASE"/>
    <property type="match status" value="1"/>
</dbReference>
<dbReference type="Pfam" id="PF00295">
    <property type="entry name" value="Glyco_hydro_28"/>
    <property type="match status" value="1"/>
</dbReference>
<keyword evidence="3 4" id="KW-0326">Glycosidase</keyword>
<comment type="similarity">
    <text evidence="1 4">Belongs to the glycosyl hydrolase 28 family.</text>
</comment>
<evidence type="ECO:0000256" key="5">
    <source>
        <dbReference type="SAM" id="SignalP"/>
    </source>
</evidence>
<gene>
    <name evidence="6" type="ORF">GCM10011585_16520</name>
</gene>
<dbReference type="InterPro" id="IPR011050">
    <property type="entry name" value="Pectin_lyase_fold/virulence"/>
</dbReference>
<accession>A0A917M491</accession>
<evidence type="ECO:0000256" key="4">
    <source>
        <dbReference type="RuleBase" id="RU361169"/>
    </source>
</evidence>
<dbReference type="EMBL" id="BMGT01000002">
    <property type="protein sequence ID" value="GGG74539.1"/>
    <property type="molecule type" value="Genomic_DNA"/>
</dbReference>
<evidence type="ECO:0000256" key="1">
    <source>
        <dbReference type="ARBA" id="ARBA00008834"/>
    </source>
</evidence>
<dbReference type="Gene3D" id="2.160.20.10">
    <property type="entry name" value="Single-stranded right-handed beta-helix, Pectin lyase-like"/>
    <property type="match status" value="1"/>
</dbReference>
<evidence type="ECO:0000313" key="7">
    <source>
        <dbReference type="Proteomes" id="UP000647241"/>
    </source>
</evidence>
<comment type="caution">
    <text evidence="6">The sequence shown here is derived from an EMBL/GenBank/DDBJ whole genome shotgun (WGS) entry which is preliminary data.</text>
</comment>
<evidence type="ECO:0000256" key="3">
    <source>
        <dbReference type="ARBA" id="ARBA00023295"/>
    </source>
</evidence>
<name>A0A917M491_9BACT</name>
<keyword evidence="2 4" id="KW-0378">Hydrolase</keyword>
<dbReference type="InterPro" id="IPR012334">
    <property type="entry name" value="Pectin_lyas_fold"/>
</dbReference>
<keyword evidence="5" id="KW-0732">Signal</keyword>
<evidence type="ECO:0000256" key="2">
    <source>
        <dbReference type="ARBA" id="ARBA00022801"/>
    </source>
</evidence>
<evidence type="ECO:0008006" key="8">
    <source>
        <dbReference type="Google" id="ProtNLM"/>
    </source>
</evidence>
<reference evidence="6" key="2">
    <citation type="submission" date="2020-09" db="EMBL/GenBank/DDBJ databases">
        <authorList>
            <person name="Sun Q."/>
            <person name="Zhou Y."/>
        </authorList>
    </citation>
    <scope>NUCLEOTIDE SEQUENCE</scope>
    <source>
        <strain evidence="6">CGMCC 1.12997</strain>
    </source>
</reference>
<dbReference type="PANTHER" id="PTHR31339">
    <property type="entry name" value="PECTIN LYASE-RELATED"/>
    <property type="match status" value="1"/>
</dbReference>
<evidence type="ECO:0000313" key="6">
    <source>
        <dbReference type="EMBL" id="GGG74539.1"/>
    </source>
</evidence>
<organism evidence="6 7">
    <name type="scientific">Edaphobacter dinghuensis</name>
    <dbReference type="NCBI Taxonomy" id="1560005"/>
    <lineage>
        <taxon>Bacteria</taxon>
        <taxon>Pseudomonadati</taxon>
        <taxon>Acidobacteriota</taxon>
        <taxon>Terriglobia</taxon>
        <taxon>Terriglobales</taxon>
        <taxon>Acidobacteriaceae</taxon>
        <taxon>Edaphobacter</taxon>
    </lineage>
</organism>
<dbReference type="InterPro" id="IPR000743">
    <property type="entry name" value="Glyco_hydro_28"/>
</dbReference>
<dbReference type="PANTHER" id="PTHR31339:SF9">
    <property type="entry name" value="PLASMIN AND FIBRONECTIN-BINDING PROTEIN A"/>
    <property type="match status" value="1"/>
</dbReference>
<protein>
    <recommendedName>
        <fullName evidence="8">Polygalacturonase</fullName>
    </recommendedName>
</protein>
<dbReference type="Proteomes" id="UP000647241">
    <property type="component" value="Unassembled WGS sequence"/>
</dbReference>
<sequence length="454" mass="48193">MQRIFSLFGIVLLTFASVAIAQDTRTVVEPAIPPACITLHAHLITNSGTIASADELKLDTDRIQQAIDHCGKGHAVTLRVDGTRNAFLSGPLQLRDGVTLLVDKGVTFFASRDPALYQTAPGSCGIVNQSGHGCKPLISVQNVSGAGIMGDGVIDGRGGAKLLNKDVTWWQLAEQARPNGRQQVPRILVADHADNFTLYRITLKNSPNFHVVYNNGNGFTVWGLKIDAPRRGARNTDGVDPGNGSKNITITHSFISTGDDDIAIKGGTGGVTNMTVSHNHFYAGHGMSIGSETNGGVNKIRVTDLSLDGPDNGIRIKSNASRGGLVHDVVYDDICIRNSPNPITFDTGYTAAGTLQGNSLPTYRDITLHNIRISGGGKISFNGYSQDHRVGATLDNVLLTDKANYTYSLRHADITIDPGPVNLNLTGGTDSTLSGIAAKGSPASCTDKFVPFPR</sequence>
<feature type="signal peptide" evidence="5">
    <location>
        <begin position="1"/>
        <end position="21"/>
    </location>
</feature>
<keyword evidence="7" id="KW-1185">Reference proteome</keyword>
<dbReference type="AlphaFoldDB" id="A0A917M491"/>
<feature type="chain" id="PRO_5037709530" description="Polygalacturonase" evidence="5">
    <location>
        <begin position="22"/>
        <end position="454"/>
    </location>
</feature>
<dbReference type="SUPFAM" id="SSF51126">
    <property type="entry name" value="Pectin lyase-like"/>
    <property type="match status" value="1"/>
</dbReference>
<reference evidence="6" key="1">
    <citation type="journal article" date="2014" name="Int. J. Syst. Evol. Microbiol.">
        <title>Complete genome sequence of Corynebacterium casei LMG S-19264T (=DSM 44701T), isolated from a smear-ripened cheese.</title>
        <authorList>
            <consortium name="US DOE Joint Genome Institute (JGI-PGF)"/>
            <person name="Walter F."/>
            <person name="Albersmeier A."/>
            <person name="Kalinowski J."/>
            <person name="Ruckert C."/>
        </authorList>
    </citation>
    <scope>NUCLEOTIDE SEQUENCE</scope>
    <source>
        <strain evidence="6">CGMCC 1.12997</strain>
    </source>
</reference>
<dbReference type="GO" id="GO:0004650">
    <property type="term" value="F:polygalacturonase activity"/>
    <property type="evidence" value="ECO:0007669"/>
    <property type="project" value="InterPro"/>
</dbReference>
<proteinExistence type="inferred from homology"/>
<dbReference type="InterPro" id="IPR051801">
    <property type="entry name" value="GH28_Enzymes"/>
</dbReference>
<dbReference type="RefSeq" id="WP_229739190.1">
    <property type="nucleotide sequence ID" value="NZ_BMGT01000002.1"/>
</dbReference>